<sequence>MASAGIRGGIVDGGSWRVAVIRAIACVLGLLSVLADPAMAETRAGVAITNVATATSDDPAGSVRSNPATLTVAERLDVELARTDENRIDVTPGGTAVPLLLTNSGNGNEAFDLFALPSDASARVRLIAIDRDGDGRFDAAIDQVLAGGRTAELEPSAVLRLLVVVDPAAATVTATALTAIARAATGSGPEGTMFAARGDAGSDAVTGATQARAEVAVPIGAATDAAPVLFKSQSVRAPDGSSVPMTGAVVTYRLEARFTGPAAAARIDDPVPQGTRYVPGSLTLDSAPLSDAADADSGQADDATVAVALGDIAAATTRTVQFQVTIQ</sequence>
<proteinExistence type="predicted"/>
<keyword evidence="2" id="KW-1185">Reference proteome</keyword>
<dbReference type="RefSeq" id="WP_343795935.1">
    <property type="nucleotide sequence ID" value="NZ_BAAAES010000001.1"/>
</dbReference>
<evidence type="ECO:0000313" key="1">
    <source>
        <dbReference type="EMBL" id="GAA0658545.1"/>
    </source>
</evidence>
<evidence type="ECO:0000313" key="2">
    <source>
        <dbReference type="Proteomes" id="UP001500238"/>
    </source>
</evidence>
<evidence type="ECO:0008006" key="3">
    <source>
        <dbReference type="Google" id="ProtNLM"/>
    </source>
</evidence>
<comment type="caution">
    <text evidence="1">The sequence shown here is derived from an EMBL/GenBank/DDBJ whole genome shotgun (WGS) entry which is preliminary data.</text>
</comment>
<name>A0ABN1HMC1_9SPHN</name>
<protein>
    <recommendedName>
        <fullName evidence="3">Repeat protein (TIGR01451 family)</fullName>
    </recommendedName>
</protein>
<gene>
    <name evidence="1" type="ORF">GCM10009102_03590</name>
</gene>
<dbReference type="InterPro" id="IPR047589">
    <property type="entry name" value="DUF11_rpt"/>
</dbReference>
<accession>A0ABN1HMC1</accession>
<dbReference type="Proteomes" id="UP001500238">
    <property type="component" value="Unassembled WGS sequence"/>
</dbReference>
<reference evidence="1 2" key="1">
    <citation type="journal article" date="2019" name="Int. J. Syst. Evol. Microbiol.">
        <title>The Global Catalogue of Microorganisms (GCM) 10K type strain sequencing project: providing services to taxonomists for standard genome sequencing and annotation.</title>
        <authorList>
            <consortium name="The Broad Institute Genomics Platform"/>
            <consortium name="The Broad Institute Genome Sequencing Center for Infectious Disease"/>
            <person name="Wu L."/>
            <person name="Ma J."/>
        </authorList>
    </citation>
    <scope>NUCLEOTIDE SEQUENCE [LARGE SCALE GENOMIC DNA]</scope>
    <source>
        <strain evidence="1 2">JCM 14603</strain>
    </source>
</reference>
<dbReference type="NCBIfam" id="TIGR01451">
    <property type="entry name" value="B_ant_repeat"/>
    <property type="match status" value="1"/>
</dbReference>
<dbReference type="EMBL" id="BAAAES010000001">
    <property type="protein sequence ID" value="GAA0658545.1"/>
    <property type="molecule type" value="Genomic_DNA"/>
</dbReference>
<organism evidence="1 2">
    <name type="scientific">Sphingomonas insulae</name>
    <dbReference type="NCBI Taxonomy" id="424800"/>
    <lineage>
        <taxon>Bacteria</taxon>
        <taxon>Pseudomonadati</taxon>
        <taxon>Pseudomonadota</taxon>
        <taxon>Alphaproteobacteria</taxon>
        <taxon>Sphingomonadales</taxon>
        <taxon>Sphingomonadaceae</taxon>
        <taxon>Sphingomonas</taxon>
    </lineage>
</organism>